<organism evidence="3 4">
    <name type="scientific">Parasphingorhabdus marina DSM 22363</name>
    <dbReference type="NCBI Taxonomy" id="1123272"/>
    <lineage>
        <taxon>Bacteria</taxon>
        <taxon>Pseudomonadati</taxon>
        <taxon>Pseudomonadota</taxon>
        <taxon>Alphaproteobacteria</taxon>
        <taxon>Sphingomonadales</taxon>
        <taxon>Sphingomonadaceae</taxon>
        <taxon>Parasphingorhabdus</taxon>
    </lineage>
</organism>
<dbReference type="Proteomes" id="UP000185192">
    <property type="component" value="Unassembled WGS sequence"/>
</dbReference>
<keyword evidence="2" id="KW-0732">Signal</keyword>
<keyword evidence="4" id="KW-1185">Reference proteome</keyword>
<dbReference type="EMBL" id="FSQW01000001">
    <property type="protein sequence ID" value="SIN68265.1"/>
    <property type="molecule type" value="Genomic_DNA"/>
</dbReference>
<evidence type="ECO:0000313" key="3">
    <source>
        <dbReference type="EMBL" id="SIN68265.1"/>
    </source>
</evidence>
<dbReference type="STRING" id="1123272.SAMN02745824_1797"/>
<proteinExistence type="predicted"/>
<sequence>MKASAFLCTGAVLALATSGLAPVPHMTSAGYAAGLSQPGGAPGPKKRGTRAKSKKAAAGKVSASKKQGNRSKKSSRSRSGRNAKSGVTTGATASAPVASGRPGQSTSRTGADRRVSMTAVSGVPIATPSAQANTGPGQRASLDVNTPPRSPRSRTVRQTSPAQRGANSRKRTNRIANGYVAKAAVRPSRLNGTGKVTFNNTPQVAVFDGARPANQIQRPTPRDSGVSSVITRQPMEARTKGRVRTFFGKLQKALTFRR</sequence>
<evidence type="ECO:0000256" key="1">
    <source>
        <dbReference type="SAM" id="MobiDB-lite"/>
    </source>
</evidence>
<name>A0A1N6DBU6_9SPHN</name>
<gene>
    <name evidence="3" type="ORF">SAMN02745824_1797</name>
</gene>
<reference evidence="4" key="1">
    <citation type="submission" date="2016-11" db="EMBL/GenBank/DDBJ databases">
        <authorList>
            <person name="Varghese N."/>
            <person name="Submissions S."/>
        </authorList>
    </citation>
    <scope>NUCLEOTIDE SEQUENCE [LARGE SCALE GENOMIC DNA]</scope>
    <source>
        <strain evidence="4">DSM 22363</strain>
    </source>
</reference>
<feature type="region of interest" description="Disordered" evidence="1">
    <location>
        <begin position="29"/>
        <end position="172"/>
    </location>
</feature>
<evidence type="ECO:0000256" key="2">
    <source>
        <dbReference type="SAM" id="SignalP"/>
    </source>
</evidence>
<evidence type="ECO:0000313" key="4">
    <source>
        <dbReference type="Proteomes" id="UP000185192"/>
    </source>
</evidence>
<protein>
    <submittedName>
        <fullName evidence="3">Uncharacterized protein</fullName>
    </submittedName>
</protein>
<dbReference type="RefSeq" id="WP_074204669.1">
    <property type="nucleotide sequence ID" value="NZ_FSQW01000001.1"/>
</dbReference>
<dbReference type="OrthoDB" id="9930559at2"/>
<feature type="signal peptide" evidence="2">
    <location>
        <begin position="1"/>
        <end position="21"/>
    </location>
</feature>
<feature type="chain" id="PRO_5012116539" evidence="2">
    <location>
        <begin position="22"/>
        <end position="258"/>
    </location>
</feature>
<feature type="compositionally biased region" description="Basic residues" evidence="1">
    <location>
        <begin position="44"/>
        <end position="57"/>
    </location>
</feature>
<dbReference type="AlphaFoldDB" id="A0A1N6DBU6"/>
<accession>A0A1N6DBU6</accession>
<feature type="compositionally biased region" description="Basic residues" evidence="1">
    <location>
        <begin position="67"/>
        <end position="81"/>
    </location>
</feature>